<dbReference type="EMBL" id="AMZH03016343">
    <property type="protein sequence ID" value="RRT44643.1"/>
    <property type="molecule type" value="Genomic_DNA"/>
</dbReference>
<proteinExistence type="predicted"/>
<name>A0A426XYQ4_ENSVE</name>
<evidence type="ECO:0000256" key="1">
    <source>
        <dbReference type="SAM" id="MobiDB-lite"/>
    </source>
</evidence>
<accession>A0A426XYQ4</accession>
<dbReference type="AlphaFoldDB" id="A0A426XYQ4"/>
<gene>
    <name evidence="2" type="ORF">B296_00051009</name>
</gene>
<organism evidence="2 3">
    <name type="scientific">Ensete ventricosum</name>
    <name type="common">Abyssinian banana</name>
    <name type="synonym">Musa ensete</name>
    <dbReference type="NCBI Taxonomy" id="4639"/>
    <lineage>
        <taxon>Eukaryota</taxon>
        <taxon>Viridiplantae</taxon>
        <taxon>Streptophyta</taxon>
        <taxon>Embryophyta</taxon>
        <taxon>Tracheophyta</taxon>
        <taxon>Spermatophyta</taxon>
        <taxon>Magnoliopsida</taxon>
        <taxon>Liliopsida</taxon>
        <taxon>Zingiberales</taxon>
        <taxon>Musaceae</taxon>
        <taxon>Ensete</taxon>
    </lineage>
</organism>
<comment type="caution">
    <text evidence="2">The sequence shown here is derived from an EMBL/GenBank/DDBJ whole genome shotgun (WGS) entry which is preliminary data.</text>
</comment>
<feature type="compositionally biased region" description="Polar residues" evidence="1">
    <location>
        <begin position="8"/>
        <end position="22"/>
    </location>
</feature>
<reference evidence="2 3" key="1">
    <citation type="journal article" date="2014" name="Agronomy (Basel)">
        <title>A Draft Genome Sequence for Ensete ventricosum, the Drought-Tolerant Tree Against Hunger.</title>
        <authorList>
            <person name="Harrison J."/>
            <person name="Moore K.A."/>
            <person name="Paszkiewicz K."/>
            <person name="Jones T."/>
            <person name="Grant M."/>
            <person name="Ambacheew D."/>
            <person name="Muzemil S."/>
            <person name="Studholme D.J."/>
        </authorList>
    </citation>
    <scope>NUCLEOTIDE SEQUENCE [LARGE SCALE GENOMIC DNA]</scope>
</reference>
<evidence type="ECO:0000313" key="2">
    <source>
        <dbReference type="EMBL" id="RRT44643.1"/>
    </source>
</evidence>
<evidence type="ECO:0000313" key="3">
    <source>
        <dbReference type="Proteomes" id="UP000287651"/>
    </source>
</evidence>
<sequence length="66" mass="7101">MDDHGNTSEEATSARGTKSASDLESEMEVPEHDAAPINVAWRPMPPPPCRCSGTSSVRLGHIPRDD</sequence>
<dbReference type="Proteomes" id="UP000287651">
    <property type="component" value="Unassembled WGS sequence"/>
</dbReference>
<protein>
    <submittedName>
        <fullName evidence="2">Uncharacterized protein</fullName>
    </submittedName>
</protein>
<feature type="region of interest" description="Disordered" evidence="1">
    <location>
        <begin position="1"/>
        <end position="66"/>
    </location>
</feature>